<evidence type="ECO:0000313" key="1">
    <source>
        <dbReference type="EMBL" id="SVD33756.1"/>
    </source>
</evidence>
<name>A0A382UHK6_9ZZZZ</name>
<dbReference type="AlphaFoldDB" id="A0A382UHK6"/>
<proteinExistence type="predicted"/>
<protein>
    <submittedName>
        <fullName evidence="1">Uncharacterized protein</fullName>
    </submittedName>
</protein>
<gene>
    <name evidence="1" type="ORF">METZ01_LOCUS386610</name>
</gene>
<accession>A0A382UHK6</accession>
<reference evidence="1" key="1">
    <citation type="submission" date="2018-05" db="EMBL/GenBank/DDBJ databases">
        <authorList>
            <person name="Lanie J.A."/>
            <person name="Ng W.-L."/>
            <person name="Kazmierczak K.M."/>
            <person name="Andrzejewski T.M."/>
            <person name="Davidsen T.M."/>
            <person name="Wayne K.J."/>
            <person name="Tettelin H."/>
            <person name="Glass J.I."/>
            <person name="Rusch D."/>
            <person name="Podicherti R."/>
            <person name="Tsui H.-C.T."/>
            <person name="Winkler M.E."/>
        </authorList>
    </citation>
    <scope>NUCLEOTIDE SEQUENCE</scope>
</reference>
<sequence>MILLAAGLAAGCITLKYELLKETSLANPPGAPIKIYIREFPVDSKAAVVDPRAADAAATQGGQQYVTNELASTAGAALTTISRPSRIEDLSGAVLRELRKDKVRVFSQLVYIDELNDETVREIDNPFVIVSMESAEAQLEIVGAALISSQRVRKVFSHQTKSVDVEVEVKDLRTGKVSTK</sequence>
<feature type="non-terminal residue" evidence="1">
    <location>
        <position position="180"/>
    </location>
</feature>
<dbReference type="EMBL" id="UINC01144322">
    <property type="protein sequence ID" value="SVD33756.1"/>
    <property type="molecule type" value="Genomic_DNA"/>
</dbReference>
<organism evidence="1">
    <name type="scientific">marine metagenome</name>
    <dbReference type="NCBI Taxonomy" id="408172"/>
    <lineage>
        <taxon>unclassified sequences</taxon>
        <taxon>metagenomes</taxon>
        <taxon>ecological metagenomes</taxon>
    </lineage>
</organism>